<evidence type="ECO:0000313" key="2">
    <source>
        <dbReference type="Proteomes" id="UP000244855"/>
    </source>
</evidence>
<protein>
    <recommendedName>
        <fullName evidence="3">Heterokaryon incompatibility domain-containing protein</fullName>
    </recommendedName>
</protein>
<reference evidence="1 2" key="1">
    <citation type="journal article" date="2018" name="Sci. Rep.">
        <title>Comparative genomics provides insights into the lifestyle and reveals functional heterogeneity of dark septate endophytic fungi.</title>
        <authorList>
            <person name="Knapp D.G."/>
            <person name="Nemeth J.B."/>
            <person name="Barry K."/>
            <person name="Hainaut M."/>
            <person name="Henrissat B."/>
            <person name="Johnson J."/>
            <person name="Kuo A."/>
            <person name="Lim J.H.P."/>
            <person name="Lipzen A."/>
            <person name="Nolan M."/>
            <person name="Ohm R.A."/>
            <person name="Tamas L."/>
            <person name="Grigoriev I.V."/>
            <person name="Spatafora J.W."/>
            <person name="Nagy L.G."/>
            <person name="Kovacs G.M."/>
        </authorList>
    </citation>
    <scope>NUCLEOTIDE SEQUENCE [LARGE SCALE GENOMIC DNA]</scope>
    <source>
        <strain evidence="1 2">DSE2036</strain>
    </source>
</reference>
<dbReference type="Proteomes" id="UP000244855">
    <property type="component" value="Unassembled WGS sequence"/>
</dbReference>
<dbReference type="AlphaFoldDB" id="A0A2V1D6V3"/>
<name>A0A2V1D6V3_9PLEO</name>
<keyword evidence="2" id="KW-1185">Reference proteome</keyword>
<gene>
    <name evidence="1" type="ORF">DM02DRAFT_662064</name>
</gene>
<sequence>MPANRVNAHSMLCTSCLSIFQTDQEPEFLSDQFVPTAETTVPHHSSERSFREAFMNNCFICHSLDTSFLSDGAFQDGPVTRARLFKKGDGEYSLAIYQTAGPGGMLGGLTYFDVAEVTDSMSLNVPASQHKELIQKWVSECQMGVRSHAVCQHSRAAHQTMRPARRLQRVIQLMTNKKGSSILFRLQEVDKEATFDAPYATVSHNDLSSQLHRSSNAELGDDLSEWRTVTHLPSWLQQAAEAAAACAVSYLWDPALCSRNEGKEDSSCPNSAEIYSGGVFNIAHLASPKEDSREINRREPGHEDVIPVLRPSWASHHLFTVYQSSMFRDAVINSPLWVVPLFHQALLLAPATLFVVDEGHGHQHLWWQCADGALYSDAIATGIPADHSFDDDDRSHDSDNSRIRILGTHTLDIQALLAQFFYPAMPTAQRYTSQAEQLAALWTSVTTAYSQTEADEKTDAEGEKRLAILQETADFVRRLNLSLMKSDGDNNSDDTSTAMSTYAYGAWSGGLVYQLAWHGDPCRQEQLPSRRRKGIPSWSWISLNGPIIFEFLLVSGLAGLMAPYLHPVRAHVAPMAMAAFEQNDENNYEHDNPTRIRAHGTLLEAAMDIYDKTGELLLMGSTEHAAVHFDCEEEENKVLLSQGEDRGKVSGGYVVWPLFTQVDEARRVESRGLVLRETFYQT</sequence>
<accession>A0A2V1D6V3</accession>
<evidence type="ECO:0000313" key="1">
    <source>
        <dbReference type="EMBL" id="PVH93323.1"/>
    </source>
</evidence>
<evidence type="ECO:0008006" key="3">
    <source>
        <dbReference type="Google" id="ProtNLM"/>
    </source>
</evidence>
<organism evidence="1 2">
    <name type="scientific">Periconia macrospinosa</name>
    <dbReference type="NCBI Taxonomy" id="97972"/>
    <lineage>
        <taxon>Eukaryota</taxon>
        <taxon>Fungi</taxon>
        <taxon>Dikarya</taxon>
        <taxon>Ascomycota</taxon>
        <taxon>Pezizomycotina</taxon>
        <taxon>Dothideomycetes</taxon>
        <taxon>Pleosporomycetidae</taxon>
        <taxon>Pleosporales</taxon>
        <taxon>Massarineae</taxon>
        <taxon>Periconiaceae</taxon>
        <taxon>Periconia</taxon>
    </lineage>
</organism>
<dbReference type="PANTHER" id="PTHR33112">
    <property type="entry name" value="DOMAIN PROTEIN, PUTATIVE-RELATED"/>
    <property type="match status" value="1"/>
</dbReference>
<dbReference type="PANTHER" id="PTHR33112:SF9">
    <property type="entry name" value="HETEROKARYON INCOMPATIBILITY DOMAIN-CONTAINING PROTEIN"/>
    <property type="match status" value="1"/>
</dbReference>
<dbReference type="EMBL" id="KZ805596">
    <property type="protein sequence ID" value="PVH93323.1"/>
    <property type="molecule type" value="Genomic_DNA"/>
</dbReference>
<dbReference type="OrthoDB" id="4718840at2759"/>
<proteinExistence type="predicted"/>